<dbReference type="EMBL" id="QYUN01000002">
    <property type="protein sequence ID" value="RJG04967.1"/>
    <property type="molecule type" value="Genomic_DNA"/>
</dbReference>
<sequence>MRTWLRQHFSAFSAALNHLRKMPGSFALNTLVVAIALSLPFAGLTVLENVRPVSEQFAVEPEISIFMAMDTARERVTALAPQIRRVVQETGSAGKLEFVPRERALTMLKAKTGLSDALTTLGENPLPDAYVLKLAGFQNASDATKADAIAARLKALPGVEYVQVDSAWVKRLAALMHVLRLALAFLAMTLGVVVVAVVFNTIRLQVMTQREEIEVSRLFGATDSYIYRPFYYSGALLGALAGVVALGMVALALHPLNQAITEFARLYASEFRLAPLNPVSTAGLLAMSALLGLSGGLLSVRQHLSRLS</sequence>
<reference evidence="14 15" key="1">
    <citation type="submission" date="2018-09" db="EMBL/GenBank/DDBJ databases">
        <authorList>
            <person name="Zhu H."/>
        </authorList>
    </citation>
    <scope>NUCLEOTIDE SEQUENCE [LARGE SCALE GENOMIC DNA]</scope>
    <source>
        <strain evidence="14 15">K2R10-39</strain>
    </source>
</reference>
<evidence type="ECO:0000256" key="11">
    <source>
        <dbReference type="SAM" id="Phobius"/>
    </source>
</evidence>
<dbReference type="RefSeq" id="WP_119736273.1">
    <property type="nucleotide sequence ID" value="NZ_QYUN01000002.1"/>
</dbReference>
<dbReference type="OrthoDB" id="9813411at2"/>
<dbReference type="Proteomes" id="UP000285190">
    <property type="component" value="Unassembled WGS sequence"/>
</dbReference>
<evidence type="ECO:0000256" key="9">
    <source>
        <dbReference type="ARBA" id="ARBA00023306"/>
    </source>
</evidence>
<accession>A0A418WXP4</accession>
<comment type="similarity">
    <text evidence="2 10">Belongs to the ABC-4 integral membrane protein family. FtsX subfamily.</text>
</comment>
<feature type="domain" description="ABC3 transporter permease C-terminal" evidence="12">
    <location>
        <begin position="187"/>
        <end position="302"/>
    </location>
</feature>
<evidence type="ECO:0000256" key="4">
    <source>
        <dbReference type="ARBA" id="ARBA00022475"/>
    </source>
</evidence>
<protein>
    <recommendedName>
        <fullName evidence="3 10">Cell division protein FtsX</fullName>
    </recommendedName>
</protein>
<dbReference type="InterPro" id="IPR003838">
    <property type="entry name" value="ABC3_permease_C"/>
</dbReference>
<evidence type="ECO:0000256" key="10">
    <source>
        <dbReference type="PIRNR" id="PIRNR003097"/>
    </source>
</evidence>
<evidence type="ECO:0000256" key="5">
    <source>
        <dbReference type="ARBA" id="ARBA00022618"/>
    </source>
</evidence>
<feature type="domain" description="FtsX extracellular" evidence="13">
    <location>
        <begin position="62"/>
        <end position="162"/>
    </location>
</feature>
<comment type="subcellular location">
    <subcellularLocation>
        <location evidence="10">Cell inner membrane</location>
    </subcellularLocation>
    <subcellularLocation>
        <location evidence="1">Cell membrane</location>
        <topology evidence="1">Multi-pass membrane protein</topology>
    </subcellularLocation>
</comment>
<evidence type="ECO:0000256" key="6">
    <source>
        <dbReference type="ARBA" id="ARBA00022692"/>
    </source>
</evidence>
<comment type="caution">
    <text evidence="14">The sequence shown here is derived from an EMBL/GenBank/DDBJ whole genome shotgun (WGS) entry which is preliminary data.</text>
</comment>
<keyword evidence="6 11" id="KW-0812">Transmembrane</keyword>
<dbReference type="GO" id="GO:0032153">
    <property type="term" value="C:cell division site"/>
    <property type="evidence" value="ECO:0007669"/>
    <property type="project" value="TreeGrafter"/>
</dbReference>
<keyword evidence="5 10" id="KW-0132">Cell division</keyword>
<keyword evidence="4 10" id="KW-1003">Cell membrane</keyword>
<dbReference type="Gene3D" id="3.30.70.3040">
    <property type="match status" value="1"/>
</dbReference>
<dbReference type="GO" id="GO:0005886">
    <property type="term" value="C:plasma membrane"/>
    <property type="evidence" value="ECO:0007669"/>
    <property type="project" value="UniProtKB-SubCell"/>
</dbReference>
<evidence type="ECO:0000256" key="1">
    <source>
        <dbReference type="ARBA" id="ARBA00004651"/>
    </source>
</evidence>
<evidence type="ECO:0000259" key="13">
    <source>
        <dbReference type="Pfam" id="PF18075"/>
    </source>
</evidence>
<feature type="transmembrane region" description="Helical" evidence="11">
    <location>
        <begin position="178"/>
        <end position="199"/>
    </location>
</feature>
<dbReference type="Pfam" id="PF18075">
    <property type="entry name" value="FtsX_ECD"/>
    <property type="match status" value="1"/>
</dbReference>
<dbReference type="GO" id="GO:0051301">
    <property type="term" value="P:cell division"/>
    <property type="evidence" value="ECO:0007669"/>
    <property type="project" value="UniProtKB-KW"/>
</dbReference>
<comment type="function">
    <text evidence="10">Part of the ABC transporter FtsEX involved in cellular division.</text>
</comment>
<gene>
    <name evidence="14" type="ORF">D3870_02125</name>
</gene>
<keyword evidence="8 10" id="KW-0472">Membrane</keyword>
<proteinExistence type="inferred from homology"/>
<feature type="transmembrane region" description="Helical" evidence="11">
    <location>
        <begin position="230"/>
        <end position="253"/>
    </location>
</feature>
<organism evidence="14 15">
    <name type="scientific">Noviherbaspirillum cavernae</name>
    <dbReference type="NCBI Taxonomy" id="2320862"/>
    <lineage>
        <taxon>Bacteria</taxon>
        <taxon>Pseudomonadati</taxon>
        <taxon>Pseudomonadota</taxon>
        <taxon>Betaproteobacteria</taxon>
        <taxon>Burkholderiales</taxon>
        <taxon>Oxalobacteraceae</taxon>
        <taxon>Noviherbaspirillum</taxon>
    </lineage>
</organism>
<evidence type="ECO:0000313" key="15">
    <source>
        <dbReference type="Proteomes" id="UP000285190"/>
    </source>
</evidence>
<dbReference type="PANTHER" id="PTHR47755">
    <property type="entry name" value="CELL DIVISION PROTEIN FTSX"/>
    <property type="match status" value="1"/>
</dbReference>
<evidence type="ECO:0000259" key="12">
    <source>
        <dbReference type="Pfam" id="PF02687"/>
    </source>
</evidence>
<dbReference type="InterPro" id="IPR004513">
    <property type="entry name" value="FtsX"/>
</dbReference>
<feature type="transmembrane region" description="Helical" evidence="11">
    <location>
        <begin position="26"/>
        <end position="47"/>
    </location>
</feature>
<evidence type="ECO:0000256" key="3">
    <source>
        <dbReference type="ARBA" id="ARBA00021907"/>
    </source>
</evidence>
<keyword evidence="10" id="KW-0997">Cell inner membrane</keyword>
<dbReference type="Pfam" id="PF02687">
    <property type="entry name" value="FtsX"/>
    <property type="match status" value="1"/>
</dbReference>
<evidence type="ECO:0000256" key="2">
    <source>
        <dbReference type="ARBA" id="ARBA00007379"/>
    </source>
</evidence>
<keyword evidence="9 10" id="KW-0131">Cell cycle</keyword>
<evidence type="ECO:0000256" key="8">
    <source>
        <dbReference type="ARBA" id="ARBA00023136"/>
    </source>
</evidence>
<dbReference type="InterPro" id="IPR040690">
    <property type="entry name" value="FtsX_ECD"/>
</dbReference>
<keyword evidence="15" id="KW-1185">Reference proteome</keyword>
<evidence type="ECO:0000313" key="14">
    <source>
        <dbReference type="EMBL" id="RJG04967.1"/>
    </source>
</evidence>
<dbReference type="PANTHER" id="PTHR47755:SF1">
    <property type="entry name" value="CELL DIVISION PROTEIN FTSX"/>
    <property type="match status" value="1"/>
</dbReference>
<dbReference type="AlphaFoldDB" id="A0A418WXP4"/>
<dbReference type="PIRSF" id="PIRSF003097">
    <property type="entry name" value="FtsX"/>
    <property type="match status" value="1"/>
</dbReference>
<name>A0A418WXP4_9BURK</name>
<evidence type="ECO:0000256" key="7">
    <source>
        <dbReference type="ARBA" id="ARBA00022989"/>
    </source>
</evidence>
<feature type="transmembrane region" description="Helical" evidence="11">
    <location>
        <begin position="274"/>
        <end position="298"/>
    </location>
</feature>
<keyword evidence="7 11" id="KW-1133">Transmembrane helix</keyword>